<dbReference type="EMBL" id="BONC01000011">
    <property type="protein sequence ID" value="GIF56001.1"/>
    <property type="molecule type" value="Genomic_DNA"/>
</dbReference>
<comment type="caution">
    <text evidence="2">The sequence shown here is derived from an EMBL/GenBank/DDBJ whole genome shotgun (WGS) entry which is preliminary data.</text>
</comment>
<gene>
    <name evidence="2" type="ORF">Air01nite_20960</name>
</gene>
<dbReference type="SUPFAM" id="SSF56112">
    <property type="entry name" value="Protein kinase-like (PK-like)"/>
    <property type="match status" value="1"/>
</dbReference>
<sequence>MERSGTIAAMLATPPFAYDATAVRPPWESLAAGMRAAIEDRLASPVVGARTAGAGFTSGFAAVLTTAAGEQVFVKAARSADQRHLCDWYAHEALVTAALPAAVRAPRPLWTLATPDWFVLCAEAVVPGRTPTLPWQEAELAATLDAWAEAAAALAHPTRALLDLKLPALAPMVADEFGGWRWIAEGRVPMPEWAEPARPRLAALAALEASAPSLVAPTGPNLMHCDLRLDNVIIDASGEAWLCDWNWLCHGPAWFDTAVLLITAHAGGLDADALWSTHPTARGVPTGALDAALAALSGYFLTRSAAPPNDAAPTVRQHQRWHGEAALSWLSARQGWR</sequence>
<reference evidence="2 3" key="1">
    <citation type="submission" date="2021-01" db="EMBL/GenBank/DDBJ databases">
        <title>Whole genome shotgun sequence of Asanoa iriomotensis NBRC 100142.</title>
        <authorList>
            <person name="Komaki H."/>
            <person name="Tamura T."/>
        </authorList>
    </citation>
    <scope>NUCLEOTIDE SEQUENCE [LARGE SCALE GENOMIC DNA]</scope>
    <source>
        <strain evidence="2 3">NBRC 100142</strain>
    </source>
</reference>
<keyword evidence="3" id="KW-1185">Reference proteome</keyword>
<organism evidence="2 3">
    <name type="scientific">Asanoa iriomotensis</name>
    <dbReference type="NCBI Taxonomy" id="234613"/>
    <lineage>
        <taxon>Bacteria</taxon>
        <taxon>Bacillati</taxon>
        <taxon>Actinomycetota</taxon>
        <taxon>Actinomycetes</taxon>
        <taxon>Micromonosporales</taxon>
        <taxon>Micromonosporaceae</taxon>
        <taxon>Asanoa</taxon>
    </lineage>
</organism>
<dbReference type="InterPro" id="IPR002575">
    <property type="entry name" value="Aminoglycoside_PTrfase"/>
</dbReference>
<dbReference type="InterPro" id="IPR011009">
    <property type="entry name" value="Kinase-like_dom_sf"/>
</dbReference>
<dbReference type="Proteomes" id="UP000624325">
    <property type="component" value="Unassembled WGS sequence"/>
</dbReference>
<evidence type="ECO:0000313" key="3">
    <source>
        <dbReference type="Proteomes" id="UP000624325"/>
    </source>
</evidence>
<accession>A0ABQ4BZR4</accession>
<protein>
    <recommendedName>
        <fullName evidence="1">Aminoglycoside phosphotransferase domain-containing protein</fullName>
    </recommendedName>
</protein>
<dbReference type="Gene3D" id="3.90.1200.10">
    <property type="match status" value="1"/>
</dbReference>
<name>A0ABQ4BZR4_9ACTN</name>
<evidence type="ECO:0000313" key="2">
    <source>
        <dbReference type="EMBL" id="GIF56001.1"/>
    </source>
</evidence>
<dbReference type="Pfam" id="PF01636">
    <property type="entry name" value="APH"/>
    <property type="match status" value="1"/>
</dbReference>
<evidence type="ECO:0000259" key="1">
    <source>
        <dbReference type="Pfam" id="PF01636"/>
    </source>
</evidence>
<proteinExistence type="predicted"/>
<feature type="domain" description="Aminoglycoside phosphotransferase" evidence="1">
    <location>
        <begin position="64"/>
        <end position="264"/>
    </location>
</feature>